<dbReference type="NCBIfam" id="TIGR03926">
    <property type="entry name" value="T7_EssB"/>
    <property type="match status" value="1"/>
</dbReference>
<dbReference type="Pfam" id="PF10140">
    <property type="entry name" value="YukC"/>
    <property type="match status" value="1"/>
</dbReference>
<evidence type="ECO:0000313" key="4">
    <source>
        <dbReference type="Proteomes" id="UP000307781"/>
    </source>
</evidence>
<feature type="transmembrane region" description="Helical" evidence="2">
    <location>
        <begin position="213"/>
        <end position="232"/>
    </location>
</feature>
<accession>A0A5R8LY21</accession>
<evidence type="ECO:0000256" key="2">
    <source>
        <dbReference type="SAM" id="Phobius"/>
    </source>
</evidence>
<dbReference type="AlphaFoldDB" id="A0A5R8LY21"/>
<dbReference type="Proteomes" id="UP000307781">
    <property type="component" value="Unassembled WGS sequence"/>
</dbReference>
<name>A0A5R8LY21_LACZE</name>
<dbReference type="Gene3D" id="1.25.40.680">
    <property type="entry name" value="Type VII secretion system EssB, C-terminal-like domain"/>
    <property type="match status" value="1"/>
</dbReference>
<dbReference type="InterPro" id="IPR042565">
    <property type="entry name" value="T7SS_EssB_C"/>
</dbReference>
<dbReference type="EMBL" id="VBWN01000004">
    <property type="protein sequence ID" value="TLF42193.1"/>
    <property type="molecule type" value="Genomic_DNA"/>
</dbReference>
<reference evidence="3 4" key="1">
    <citation type="submission" date="2019-05" db="EMBL/GenBank/DDBJ databases">
        <title>Genome-based reclassification of Lactobacillus casei as Lactobacillus casei subsp. casei. subsp.nov., description of Lactobacillus casei subsp. zeae subsp. nov., and emended description of Lactobacillus casei.</title>
        <authorList>
            <person name="Huang C.-H."/>
        </authorList>
    </citation>
    <scope>NUCLEOTIDE SEQUENCE [LARGE SCALE GENOMIC DNA]</scope>
    <source>
        <strain evidence="3 4">CRBIP24.58</strain>
    </source>
</reference>
<keyword evidence="2" id="KW-1133">Transmembrane helix</keyword>
<dbReference type="RefSeq" id="WP_075761000.1">
    <property type="nucleotide sequence ID" value="NZ_CP074379.1"/>
</dbReference>
<sequence>MKNISDGFIKVGFEQANNQLTVTLSPDQYDPDGLGLISAFMQPTTVLLAGSATSQASGELATVYTVPEGFVALSQFVKHAGLADRIALSLRLLHLADFQQQSLTPFMHPDNIFVNGNDFRVAHRGVPKVMAPAQPNEADFLKQLKAMVVATVLPKYHFEPLIEGLDQIRDRFVRKIAEAQTIDDLTDLLNQAYRDNTKDITPVAKSRYRTFKWLGIVMTTLAVIAVGGVIYLTGVTLPKQNRVIASQNAYAIHDYTDTVQALKNDDPKTLSNSTRYVLATSYINLDNLSQKQKSGILSNLSPKSSENNLLYWIYTGRGDFKAALNLAQGIGDNQLILYAYTKLYDATKANNNLDGAKKQQLLKTYGDNITKYDKKVGGKANANTAQ</sequence>
<gene>
    <name evidence="3" type="primary">essB</name>
    <name evidence="3" type="ORF">FEI14_07860</name>
</gene>
<evidence type="ECO:0000256" key="1">
    <source>
        <dbReference type="ARBA" id="ARBA00010163"/>
    </source>
</evidence>
<evidence type="ECO:0000313" key="3">
    <source>
        <dbReference type="EMBL" id="TLF42193.1"/>
    </source>
</evidence>
<dbReference type="Gene3D" id="1.10.510.10">
    <property type="entry name" value="Transferase(Phosphotransferase) domain 1"/>
    <property type="match status" value="1"/>
</dbReference>
<dbReference type="InterPro" id="IPR018778">
    <property type="entry name" value="T7SS_EssB"/>
</dbReference>
<keyword evidence="2" id="KW-0812">Transmembrane</keyword>
<keyword evidence="2" id="KW-0472">Membrane</keyword>
<protein>
    <submittedName>
        <fullName evidence="3">Type VII secretion protein EssB</fullName>
    </submittedName>
</protein>
<comment type="similarity">
    <text evidence="1">Belongs to the EssB family.</text>
</comment>
<comment type="caution">
    <text evidence="3">The sequence shown here is derived from an EMBL/GenBank/DDBJ whole genome shotgun (WGS) entry which is preliminary data.</text>
</comment>
<organism evidence="3 4">
    <name type="scientific">Lacticaseibacillus zeae</name>
    <name type="common">Lactobacillus zeae</name>
    <dbReference type="NCBI Taxonomy" id="57037"/>
    <lineage>
        <taxon>Bacteria</taxon>
        <taxon>Bacillati</taxon>
        <taxon>Bacillota</taxon>
        <taxon>Bacilli</taxon>
        <taxon>Lactobacillales</taxon>
        <taxon>Lactobacillaceae</taxon>
        <taxon>Lacticaseibacillus</taxon>
    </lineage>
</organism>
<proteinExistence type="inferred from homology"/>